<protein>
    <submittedName>
        <fullName evidence="2">Uncharacterized protein</fullName>
    </submittedName>
</protein>
<proteinExistence type="predicted"/>
<name>A0A0K0XA71_MYCGD</name>
<reference evidence="2 3" key="1">
    <citation type="submission" date="2015-07" db="EMBL/GenBank/DDBJ databases">
        <title>Complete genome sequence of Mycobacterium goodii X7B, a facultative thermophilic biodesulfurizing bacterium.</title>
        <authorList>
            <person name="Yu B."/>
            <person name="Li F."/>
            <person name="Xu P."/>
        </authorList>
    </citation>
    <scope>NUCLEOTIDE SEQUENCE [LARGE SCALE GENOMIC DNA]</scope>
    <source>
        <strain evidence="2 3">X7B</strain>
    </source>
</reference>
<dbReference type="AlphaFoldDB" id="A0A0K0XA71"/>
<evidence type="ECO:0000313" key="2">
    <source>
        <dbReference type="EMBL" id="AKS34290.1"/>
    </source>
</evidence>
<dbReference type="EMBL" id="CP012150">
    <property type="protein sequence ID" value="AKS34290.1"/>
    <property type="molecule type" value="Genomic_DNA"/>
</dbReference>
<sequence>MQLEATQRTVMRPHGRGTQRCVNSRAEFSMDAKGIDRMDKSSLDVFQTSRELELKELTRAD</sequence>
<dbReference type="KEGG" id="mgo:AFA91_23020"/>
<accession>A0A0K0XA71</accession>
<organism evidence="2 3">
    <name type="scientific">Mycolicibacterium goodii</name>
    <name type="common">Mycobacterium goodii</name>
    <dbReference type="NCBI Taxonomy" id="134601"/>
    <lineage>
        <taxon>Bacteria</taxon>
        <taxon>Bacillati</taxon>
        <taxon>Actinomycetota</taxon>
        <taxon>Actinomycetes</taxon>
        <taxon>Mycobacteriales</taxon>
        <taxon>Mycobacteriaceae</taxon>
        <taxon>Mycolicibacterium</taxon>
    </lineage>
</organism>
<evidence type="ECO:0000256" key="1">
    <source>
        <dbReference type="SAM" id="MobiDB-lite"/>
    </source>
</evidence>
<gene>
    <name evidence="2" type="ORF">AFA91_23020</name>
</gene>
<evidence type="ECO:0000313" key="3">
    <source>
        <dbReference type="Proteomes" id="UP000062255"/>
    </source>
</evidence>
<dbReference type="Proteomes" id="UP000062255">
    <property type="component" value="Chromosome"/>
</dbReference>
<feature type="region of interest" description="Disordered" evidence="1">
    <location>
        <begin position="1"/>
        <end position="20"/>
    </location>
</feature>